<keyword evidence="5" id="KW-0963">Cytoplasm</keyword>
<evidence type="ECO:0000256" key="4">
    <source>
        <dbReference type="ARBA" id="ARBA00014880"/>
    </source>
</evidence>
<dbReference type="InterPro" id="IPR050242">
    <property type="entry name" value="JAMM_MPN+_peptidase_M67A"/>
</dbReference>
<dbReference type="GO" id="GO:0005737">
    <property type="term" value="C:cytoplasm"/>
    <property type="evidence" value="ECO:0007669"/>
    <property type="project" value="UniProtKB-SubCell"/>
</dbReference>
<dbReference type="OMA" id="VKMKLFQ"/>
<dbReference type="GO" id="GO:0006508">
    <property type="term" value="P:proteolysis"/>
    <property type="evidence" value="ECO:0007669"/>
    <property type="project" value="UniProtKB-KW"/>
</dbReference>
<evidence type="ECO:0000256" key="10">
    <source>
        <dbReference type="ARBA" id="ARBA00022833"/>
    </source>
</evidence>
<keyword evidence="12" id="KW-0539">Nucleus</keyword>
<dbReference type="GO" id="GO:0008237">
    <property type="term" value="F:metallopeptidase activity"/>
    <property type="evidence" value="ECO:0007669"/>
    <property type="project" value="UniProtKB-KW"/>
</dbReference>
<reference evidence="14 15" key="1">
    <citation type="submission" date="2013-11" db="EMBL/GenBank/DDBJ databases">
        <title>Genome sequencing of Stegodyphus mimosarum.</title>
        <authorList>
            <person name="Bechsgaard J."/>
        </authorList>
    </citation>
    <scope>NUCLEOTIDE SEQUENCE [LARGE SCALE GENOMIC DNA]</scope>
</reference>
<comment type="subcellular location">
    <subcellularLocation>
        <location evidence="2">Cytoplasm</location>
    </subcellularLocation>
    <subcellularLocation>
        <location evidence="1">Nucleus</location>
    </subcellularLocation>
</comment>
<evidence type="ECO:0000313" key="15">
    <source>
        <dbReference type="Proteomes" id="UP000054359"/>
    </source>
</evidence>
<keyword evidence="9" id="KW-0378">Hydrolase</keyword>
<keyword evidence="6" id="KW-0645">Protease</keyword>
<dbReference type="SMART" id="SM00232">
    <property type="entry name" value="JAB_MPN"/>
    <property type="match status" value="1"/>
</dbReference>
<protein>
    <recommendedName>
        <fullName evidence="4">COP9 signalosome complex subunit 5</fullName>
    </recommendedName>
</protein>
<dbReference type="GO" id="GO:0046872">
    <property type="term" value="F:metal ion binding"/>
    <property type="evidence" value="ECO:0007669"/>
    <property type="project" value="UniProtKB-KW"/>
</dbReference>
<dbReference type="Pfam" id="PF01398">
    <property type="entry name" value="JAB"/>
    <property type="match status" value="1"/>
</dbReference>
<feature type="domain" description="MPN" evidence="13">
    <location>
        <begin position="34"/>
        <end position="169"/>
    </location>
</feature>
<keyword evidence="7" id="KW-0479">Metal-binding</keyword>
<accession>A0A087U703</accession>
<dbReference type="MEROPS" id="M67.A13"/>
<organism evidence="14 15">
    <name type="scientific">Stegodyphus mimosarum</name>
    <name type="common">African social velvet spider</name>
    <dbReference type="NCBI Taxonomy" id="407821"/>
    <lineage>
        <taxon>Eukaryota</taxon>
        <taxon>Metazoa</taxon>
        <taxon>Ecdysozoa</taxon>
        <taxon>Arthropoda</taxon>
        <taxon>Chelicerata</taxon>
        <taxon>Arachnida</taxon>
        <taxon>Araneae</taxon>
        <taxon>Araneomorphae</taxon>
        <taxon>Entelegynae</taxon>
        <taxon>Eresoidea</taxon>
        <taxon>Eresidae</taxon>
        <taxon>Stegodyphus</taxon>
    </lineage>
</organism>
<dbReference type="OrthoDB" id="10266268at2759"/>
<evidence type="ECO:0000256" key="2">
    <source>
        <dbReference type="ARBA" id="ARBA00004496"/>
    </source>
</evidence>
<evidence type="ECO:0000256" key="11">
    <source>
        <dbReference type="ARBA" id="ARBA00023049"/>
    </source>
</evidence>
<dbReference type="PROSITE" id="PS50249">
    <property type="entry name" value="MPN"/>
    <property type="match status" value="1"/>
</dbReference>
<evidence type="ECO:0000256" key="9">
    <source>
        <dbReference type="ARBA" id="ARBA00022801"/>
    </source>
</evidence>
<evidence type="ECO:0000259" key="13">
    <source>
        <dbReference type="PROSITE" id="PS50249"/>
    </source>
</evidence>
<dbReference type="InterPro" id="IPR037518">
    <property type="entry name" value="MPN"/>
</dbReference>
<dbReference type="Pfam" id="PF18323">
    <property type="entry name" value="CSN5_C"/>
    <property type="match status" value="1"/>
</dbReference>
<keyword evidence="15" id="KW-1185">Reference proteome</keyword>
<dbReference type="STRING" id="407821.A0A087U703"/>
<dbReference type="EMBL" id="KK118516">
    <property type="protein sequence ID" value="KFM73142.1"/>
    <property type="molecule type" value="Genomic_DNA"/>
</dbReference>
<evidence type="ECO:0000313" key="14">
    <source>
        <dbReference type="EMBL" id="KFM73142.1"/>
    </source>
</evidence>
<evidence type="ECO:0000256" key="3">
    <source>
        <dbReference type="ARBA" id="ARBA00006008"/>
    </source>
</evidence>
<dbReference type="Gene3D" id="3.40.140.10">
    <property type="entry name" value="Cytidine Deaminase, domain 2"/>
    <property type="match status" value="1"/>
</dbReference>
<dbReference type="InterPro" id="IPR000555">
    <property type="entry name" value="JAMM/MPN+_dom"/>
</dbReference>
<dbReference type="AlphaFoldDB" id="A0A087U703"/>
<dbReference type="Proteomes" id="UP000054359">
    <property type="component" value="Unassembled WGS sequence"/>
</dbReference>
<evidence type="ECO:0000256" key="6">
    <source>
        <dbReference type="ARBA" id="ARBA00022670"/>
    </source>
</evidence>
<evidence type="ECO:0000256" key="5">
    <source>
        <dbReference type="ARBA" id="ARBA00022490"/>
    </source>
</evidence>
<dbReference type="PANTHER" id="PTHR10410">
    <property type="entry name" value="EUKARYOTIC TRANSLATION INITIATION FACTOR 3 -RELATED"/>
    <property type="match status" value="1"/>
</dbReference>
<name>A0A087U703_STEMI</name>
<keyword evidence="10" id="KW-0862">Zinc</keyword>
<dbReference type="InterPro" id="IPR040961">
    <property type="entry name" value="CSN5_C"/>
</dbReference>
<evidence type="ECO:0000256" key="8">
    <source>
        <dbReference type="ARBA" id="ARBA00022790"/>
    </source>
</evidence>
<evidence type="ECO:0000256" key="1">
    <source>
        <dbReference type="ARBA" id="ARBA00004123"/>
    </source>
</evidence>
<evidence type="ECO:0000256" key="12">
    <source>
        <dbReference type="ARBA" id="ARBA00023242"/>
    </source>
</evidence>
<comment type="similarity">
    <text evidence="3">Belongs to the peptidase M67A family. CSN5 subfamily.</text>
</comment>
<proteinExistence type="inferred from homology"/>
<dbReference type="CDD" id="cd08069">
    <property type="entry name" value="MPN_RPN11_CSN5"/>
    <property type="match status" value="1"/>
</dbReference>
<feature type="non-terminal residue" evidence="14">
    <location>
        <position position="308"/>
    </location>
</feature>
<sequence length="308" mass="34821">MEANDDIYRFDGKQQQDLLAAKPWASDPQFFKVVKVSVNALLKMMTHARTGGKIEVMGMLFGKVEIGTMIVMDCFALPVEGSETRVNAHTEAYEYMSTFLDSARKVNRLENIIGWYHSHPGYGCWLSGIDVGTEMINQAFQDPFLAIVVDPVRTIATNRIHLGAFRTLPMEVIASLKEEISPEYQSIPLEKIEDFGAHANAYYSLQVSYFQSELDSKLIGAMSTESASNSLKSPNIFTYPGYTTDQVLDIVRKLKASEQQIIDNDTDVRYDYERVKRDTKLEKAARDSCKLTTEVIRGIMTQIIKDRL</sequence>
<gene>
    <name evidence="14" type="ORF">X975_19869</name>
</gene>
<evidence type="ECO:0000256" key="7">
    <source>
        <dbReference type="ARBA" id="ARBA00022723"/>
    </source>
</evidence>
<dbReference type="SUPFAM" id="SSF102712">
    <property type="entry name" value="JAB1/MPN domain"/>
    <property type="match status" value="1"/>
</dbReference>
<keyword evidence="8" id="KW-0736">Signalosome</keyword>
<dbReference type="GO" id="GO:0008180">
    <property type="term" value="C:COP9 signalosome"/>
    <property type="evidence" value="ECO:0007669"/>
    <property type="project" value="UniProtKB-KW"/>
</dbReference>
<dbReference type="FunFam" id="3.40.140.10:FF:000203">
    <property type="entry name" value="COP9 signalosome complex subunit 5"/>
    <property type="match status" value="1"/>
</dbReference>
<keyword evidence="11" id="KW-0482">Metalloprotease</keyword>